<reference evidence="5 6" key="1">
    <citation type="submission" date="2019-03" db="EMBL/GenBank/DDBJ databases">
        <title>Genomic Encyclopedia of Type Strains, Phase IV (KMG-IV): sequencing the most valuable type-strain genomes for metagenomic binning, comparative biology and taxonomic classification.</title>
        <authorList>
            <person name="Goeker M."/>
        </authorList>
    </citation>
    <scope>NUCLEOTIDE SEQUENCE [LARGE SCALE GENOMIC DNA]</scope>
    <source>
        <strain evidence="5 6">DSM 102969</strain>
    </source>
</reference>
<keyword evidence="6" id="KW-1185">Reference proteome</keyword>
<dbReference type="GO" id="GO:0009425">
    <property type="term" value="C:bacterial-type flagellum basal body"/>
    <property type="evidence" value="ECO:0007669"/>
    <property type="project" value="UniProtKB-SubCell"/>
</dbReference>
<dbReference type="OrthoDB" id="7304634at2"/>
<proteinExistence type="inferred from homology"/>
<dbReference type="InterPro" id="IPR001444">
    <property type="entry name" value="Flag_bb_rod_N"/>
</dbReference>
<evidence type="ECO:0000313" key="5">
    <source>
        <dbReference type="EMBL" id="TDP87349.1"/>
    </source>
</evidence>
<dbReference type="EMBL" id="SNXY01000006">
    <property type="protein sequence ID" value="TDP87349.1"/>
    <property type="molecule type" value="Genomic_DNA"/>
</dbReference>
<gene>
    <name evidence="5" type="ORF">EDD54_1243</name>
</gene>
<protein>
    <submittedName>
        <fullName evidence="5">Flagellar basal-body rod protein FlgC</fullName>
    </submittedName>
</protein>
<evidence type="ECO:0000313" key="6">
    <source>
        <dbReference type="Proteomes" id="UP000294547"/>
    </source>
</evidence>
<dbReference type="InterPro" id="IPR010930">
    <property type="entry name" value="Flg_bb/hook_C_dom"/>
</dbReference>
<keyword evidence="5" id="KW-0969">Cilium</keyword>
<accession>A0A4R6RL32</accession>
<dbReference type="AlphaFoldDB" id="A0A4R6RL32"/>
<keyword evidence="5" id="KW-0282">Flagellum</keyword>
<evidence type="ECO:0000256" key="2">
    <source>
        <dbReference type="ARBA" id="ARBA00009677"/>
    </source>
</evidence>
<keyword evidence="5" id="KW-0966">Cell projection</keyword>
<comment type="subcellular location">
    <subcellularLocation>
        <location evidence="1">Bacterial flagellum basal body</location>
    </subcellularLocation>
</comment>
<dbReference type="RefSeq" id="WP_126535581.1">
    <property type="nucleotide sequence ID" value="NZ_BSPM01000008.1"/>
</dbReference>
<dbReference type="Pfam" id="PF06429">
    <property type="entry name" value="Flg_bbr_C"/>
    <property type="match status" value="1"/>
</dbReference>
<evidence type="ECO:0000256" key="1">
    <source>
        <dbReference type="ARBA" id="ARBA00004117"/>
    </source>
</evidence>
<evidence type="ECO:0000259" key="3">
    <source>
        <dbReference type="Pfam" id="PF00460"/>
    </source>
</evidence>
<evidence type="ECO:0000259" key="4">
    <source>
        <dbReference type="Pfam" id="PF06429"/>
    </source>
</evidence>
<organism evidence="5 6">
    <name type="scientific">Oharaeibacter diazotrophicus</name>
    <dbReference type="NCBI Taxonomy" id="1920512"/>
    <lineage>
        <taxon>Bacteria</taxon>
        <taxon>Pseudomonadati</taxon>
        <taxon>Pseudomonadota</taxon>
        <taxon>Alphaproteobacteria</taxon>
        <taxon>Hyphomicrobiales</taxon>
        <taxon>Pleomorphomonadaceae</taxon>
        <taxon>Oharaeibacter</taxon>
    </lineage>
</organism>
<dbReference type="Pfam" id="PF00460">
    <property type="entry name" value="Flg_bb_rod"/>
    <property type="match status" value="1"/>
</dbReference>
<feature type="domain" description="Flagellar basal body rod protein N-terminal" evidence="3">
    <location>
        <begin position="8"/>
        <end position="34"/>
    </location>
</feature>
<name>A0A4R6RL32_9HYPH</name>
<comment type="caution">
    <text evidence="5">The sequence shown here is derived from an EMBL/GenBank/DDBJ whole genome shotgun (WGS) entry which is preliminary data.</text>
</comment>
<comment type="similarity">
    <text evidence="2">Belongs to the flagella basal body rod proteins family.</text>
</comment>
<dbReference type="Proteomes" id="UP000294547">
    <property type="component" value="Unassembled WGS sequence"/>
</dbReference>
<feature type="domain" description="Flagellar basal-body/hook protein C-terminal" evidence="4">
    <location>
        <begin position="87"/>
        <end position="129"/>
    </location>
</feature>
<sequence length="132" mass="13037">MGVGAIGTALGGMRAASLRLDAAASNLANAGSTGAPPDAAGRSNAYAPVAVRTTATADGGVRADLVPRAPAYESRFDPDAPDAGPDGTVAAPAVDVVVELTDVLRARQGYAASAKVVAVANDMMRTTLDALT</sequence>